<protein>
    <submittedName>
        <fullName evidence="2">Uncharacterized protein</fullName>
    </submittedName>
</protein>
<gene>
    <name evidence="2" type="ORF">AVDCRST_MAG66-1890</name>
</gene>
<accession>A0A6J4PA15</accession>
<organism evidence="2">
    <name type="scientific">uncultured Pseudonocardia sp</name>
    <dbReference type="NCBI Taxonomy" id="211455"/>
    <lineage>
        <taxon>Bacteria</taxon>
        <taxon>Bacillati</taxon>
        <taxon>Actinomycetota</taxon>
        <taxon>Actinomycetes</taxon>
        <taxon>Pseudonocardiales</taxon>
        <taxon>Pseudonocardiaceae</taxon>
        <taxon>Pseudonocardia</taxon>
        <taxon>environmental samples</taxon>
    </lineage>
</organism>
<evidence type="ECO:0000256" key="1">
    <source>
        <dbReference type="SAM" id="MobiDB-lite"/>
    </source>
</evidence>
<name>A0A6J4PA15_9PSEU</name>
<dbReference type="EMBL" id="CADCUS010000274">
    <property type="protein sequence ID" value="CAA9408367.1"/>
    <property type="molecule type" value="Genomic_DNA"/>
</dbReference>
<feature type="non-terminal residue" evidence="2">
    <location>
        <position position="145"/>
    </location>
</feature>
<feature type="non-terminal residue" evidence="2">
    <location>
        <position position="1"/>
    </location>
</feature>
<feature type="compositionally biased region" description="Low complexity" evidence="1">
    <location>
        <begin position="98"/>
        <end position="113"/>
    </location>
</feature>
<feature type="compositionally biased region" description="Basic and acidic residues" evidence="1">
    <location>
        <begin position="7"/>
        <end position="26"/>
    </location>
</feature>
<evidence type="ECO:0000313" key="2">
    <source>
        <dbReference type="EMBL" id="CAA9408367.1"/>
    </source>
</evidence>
<dbReference type="AlphaFoldDB" id="A0A6J4PA15"/>
<feature type="region of interest" description="Disordered" evidence="1">
    <location>
        <begin position="1"/>
        <end position="126"/>
    </location>
</feature>
<proteinExistence type="predicted"/>
<reference evidence="2" key="1">
    <citation type="submission" date="2020-02" db="EMBL/GenBank/DDBJ databases">
        <authorList>
            <person name="Meier V. D."/>
        </authorList>
    </citation>
    <scope>NUCLEOTIDE SEQUENCE</scope>
    <source>
        <strain evidence="2">AVDCRST_MAG66</strain>
    </source>
</reference>
<sequence length="145" mass="15511">AAHPQRPHPDPDRADPRRRRDLDAADRPAAARRRPPRGPLRRRVHRARRAHRARRRLGAALPPRPAVPVGEGLADPVRADHRGPRGAPAVGAAGGGYRARAAGRRAAGGVPAARPHHVDRGVAGGERPHARAVRALAVPGWEVDL</sequence>
<feature type="compositionally biased region" description="Basic residues" evidence="1">
    <location>
        <begin position="30"/>
        <end position="57"/>
    </location>
</feature>